<comment type="caution">
    <text evidence="3">The sequence shown here is derived from an EMBL/GenBank/DDBJ whole genome shotgun (WGS) entry which is preliminary data.</text>
</comment>
<reference evidence="3 4" key="1">
    <citation type="submission" date="2023-07" db="EMBL/GenBank/DDBJ databases">
        <title>Sorghum-associated microbial communities from plants grown in Nebraska, USA.</title>
        <authorList>
            <person name="Schachtman D."/>
        </authorList>
    </citation>
    <scope>NUCLEOTIDE SEQUENCE [LARGE SCALE GENOMIC DNA]</scope>
    <source>
        <strain evidence="3 4">BE190</strain>
    </source>
</reference>
<keyword evidence="2" id="KW-0472">Membrane</keyword>
<accession>A0ABU1UY73</accession>
<keyword evidence="1" id="KW-0175">Coiled coil</keyword>
<sequence>MQQINLYLPEFQPNREPLRSVQMLWGLGLFVVLLMIVSVLSANANRERELALEQSRAQLQQLKEQITQLEQQRPRNNLAELDGQIVQLTDELDRRGQIFNVIANKNLGNNTGFSAHLHALGRQSPDTLSLSVFSLQQGGNYAEFAGKTRAADQIPLYIQRLRSEPVFTQTAFGVLNIEPVQNNQGLFDFSLAKQPVVSGKDPEAKTAVQMLLELNEKARGAR</sequence>
<dbReference type="Proteomes" id="UP001253595">
    <property type="component" value="Unassembled WGS sequence"/>
</dbReference>
<evidence type="ECO:0000313" key="4">
    <source>
        <dbReference type="Proteomes" id="UP001253595"/>
    </source>
</evidence>
<dbReference type="EMBL" id="JAVDVX010000003">
    <property type="protein sequence ID" value="MDR7090134.1"/>
    <property type="molecule type" value="Genomic_DNA"/>
</dbReference>
<evidence type="ECO:0000256" key="2">
    <source>
        <dbReference type="SAM" id="Phobius"/>
    </source>
</evidence>
<proteinExistence type="predicted"/>
<keyword evidence="4" id="KW-1185">Reference proteome</keyword>
<evidence type="ECO:0008006" key="5">
    <source>
        <dbReference type="Google" id="ProtNLM"/>
    </source>
</evidence>
<evidence type="ECO:0000256" key="1">
    <source>
        <dbReference type="SAM" id="Coils"/>
    </source>
</evidence>
<name>A0ABU1UY73_9GAMM</name>
<feature type="coiled-coil region" evidence="1">
    <location>
        <begin position="45"/>
        <end position="79"/>
    </location>
</feature>
<protein>
    <recommendedName>
        <fullName evidence="5">MSHA biogenesis protein MshI</fullName>
    </recommendedName>
</protein>
<organism evidence="3 4">
    <name type="scientific">Cellvibrio fibrivorans</name>
    <dbReference type="NCBI Taxonomy" id="126350"/>
    <lineage>
        <taxon>Bacteria</taxon>
        <taxon>Pseudomonadati</taxon>
        <taxon>Pseudomonadota</taxon>
        <taxon>Gammaproteobacteria</taxon>
        <taxon>Cellvibrionales</taxon>
        <taxon>Cellvibrionaceae</taxon>
        <taxon>Cellvibrio</taxon>
    </lineage>
</organism>
<evidence type="ECO:0000313" key="3">
    <source>
        <dbReference type="EMBL" id="MDR7090134.1"/>
    </source>
</evidence>
<keyword evidence="2" id="KW-1133">Transmembrane helix</keyword>
<feature type="transmembrane region" description="Helical" evidence="2">
    <location>
        <begin position="23"/>
        <end position="42"/>
    </location>
</feature>
<keyword evidence="2" id="KW-0812">Transmembrane</keyword>
<dbReference type="RefSeq" id="WP_310072219.1">
    <property type="nucleotide sequence ID" value="NZ_JAVDVX010000003.1"/>
</dbReference>
<gene>
    <name evidence="3" type="ORF">J2X05_002156</name>
</gene>